<sequence length="103" mass="12001">MSLIFKMMKKVIIVSFLILVVTLLLYVTFGKGPRNYRFFKKVEIGMSKSDVVEHMGQPGHIVINEQNQTYIYLYQPPLIYVSDQIEIVFDESDDRVIKLSDPQ</sequence>
<dbReference type="InterPro" id="IPR037873">
    <property type="entry name" value="BamE-like"/>
</dbReference>
<accession>A0A2U1AZ60</accession>
<dbReference type="Proteomes" id="UP000245466">
    <property type="component" value="Unassembled WGS sequence"/>
</dbReference>
<dbReference type="Gene3D" id="3.30.1450.10">
    <property type="match status" value="1"/>
</dbReference>
<proteinExistence type="predicted"/>
<comment type="caution">
    <text evidence="2">The sequence shown here is derived from an EMBL/GenBank/DDBJ whole genome shotgun (WGS) entry which is preliminary data.</text>
</comment>
<evidence type="ECO:0000313" key="3">
    <source>
        <dbReference type="Proteomes" id="UP000245466"/>
    </source>
</evidence>
<keyword evidence="3" id="KW-1185">Reference proteome</keyword>
<protein>
    <recommendedName>
        <fullName evidence="4">SmpA/OmlA family protein</fullName>
    </recommendedName>
</protein>
<dbReference type="AlphaFoldDB" id="A0A2U1AZ60"/>
<evidence type="ECO:0000256" key="1">
    <source>
        <dbReference type="ARBA" id="ARBA00022729"/>
    </source>
</evidence>
<evidence type="ECO:0008006" key="4">
    <source>
        <dbReference type="Google" id="ProtNLM"/>
    </source>
</evidence>
<name>A0A2U1AZ60_9BACT</name>
<reference evidence="2 3" key="1">
    <citation type="submission" date="2018-04" db="EMBL/GenBank/DDBJ databases">
        <title>Genomic Encyclopedia of Type Strains, Phase IV (KMG-IV): sequencing the most valuable type-strain genomes for metagenomic binning, comparative biology and taxonomic classification.</title>
        <authorList>
            <person name="Goeker M."/>
        </authorList>
    </citation>
    <scope>NUCLEOTIDE SEQUENCE [LARGE SCALE GENOMIC DNA]</scope>
    <source>
        <strain evidence="2 3">DSM 100231</strain>
    </source>
</reference>
<organism evidence="2 3">
    <name type="scientific">Pontibacter virosus</name>
    <dbReference type="NCBI Taxonomy" id="1765052"/>
    <lineage>
        <taxon>Bacteria</taxon>
        <taxon>Pseudomonadati</taxon>
        <taxon>Bacteroidota</taxon>
        <taxon>Cytophagia</taxon>
        <taxon>Cytophagales</taxon>
        <taxon>Hymenobacteraceae</taxon>
        <taxon>Pontibacter</taxon>
    </lineage>
</organism>
<evidence type="ECO:0000313" key="2">
    <source>
        <dbReference type="EMBL" id="PVY41720.1"/>
    </source>
</evidence>
<dbReference type="EMBL" id="QEKI01000004">
    <property type="protein sequence ID" value="PVY41720.1"/>
    <property type="molecule type" value="Genomic_DNA"/>
</dbReference>
<gene>
    <name evidence="2" type="ORF">C8E01_10491</name>
</gene>
<keyword evidence="1" id="KW-0732">Signal</keyword>